<evidence type="ECO:0000259" key="9">
    <source>
        <dbReference type="PROSITE" id="PS50076"/>
    </source>
</evidence>
<evidence type="ECO:0000256" key="5">
    <source>
        <dbReference type="ARBA" id="ARBA00023186"/>
    </source>
</evidence>
<sequence length="348" mass="41820">MMLCVLRLSTILLCFIEANYGIGLAPGLYCGLENCYDVLGIDRNNFQKSEVSKIYRRLAKRYHPDRVADHSKKAEAEQKFRLIASAYETLRDDDTRMDYDYYLDHPEQRAYNYYQYYRRRVAPKVDVRIVVIVTVTLISAFQVSIIIRLFKIVYLSAKHKYHEALDFAIKQEKYRNGAREIAIQRGLIAEPDQMGRKEKKLKRENTEMIIRQIIAENMDIRGGYKKPSVYDTLLWAIISFPYILFRYIIWYFTWIYKYYIRNEEYDNEAKLYLIRKNMHLSESQFSCLSEAEQTSFIELELWKKTVYKKWKQAKDDEEKERLANSGRYKRYRRFMRNQAGNTITFLDE</sequence>
<evidence type="ECO:0000256" key="7">
    <source>
        <dbReference type="SAM" id="Phobius"/>
    </source>
</evidence>
<dbReference type="SUPFAM" id="SSF46565">
    <property type="entry name" value="Chaperone J-domain"/>
    <property type="match status" value="1"/>
</dbReference>
<reference evidence="10 11" key="2">
    <citation type="submission" date="2018-11" db="EMBL/GenBank/DDBJ databases">
        <authorList>
            <consortium name="Pathogen Informatics"/>
        </authorList>
    </citation>
    <scope>NUCLEOTIDE SEQUENCE [LARGE SCALE GENOMIC DNA]</scope>
</reference>
<keyword evidence="5" id="KW-0143">Chaperone</keyword>
<feature type="chain" id="PRO_5043135222" evidence="8">
    <location>
        <begin position="22"/>
        <end position="348"/>
    </location>
</feature>
<keyword evidence="4 7" id="KW-0472">Membrane</keyword>
<evidence type="ECO:0000256" key="6">
    <source>
        <dbReference type="ARBA" id="ARBA00024193"/>
    </source>
</evidence>
<protein>
    <submittedName>
        <fullName evidence="12">DnaJ homolog subfamily C member 25 (inferred by orthology to a human protein)</fullName>
    </submittedName>
</protein>
<dbReference type="PANTHER" id="PTHR44176:SF1">
    <property type="entry name" value="DNAJ HOMOLOG SUBFAMILY C MEMBER 25"/>
    <property type="match status" value="1"/>
</dbReference>
<keyword evidence="3 7" id="KW-1133">Transmembrane helix</keyword>
<dbReference type="PANTHER" id="PTHR44176">
    <property type="entry name" value="DNAJ HOMOLOG SUBFAMILY C MEMBER 25"/>
    <property type="match status" value="1"/>
</dbReference>
<comment type="subcellular location">
    <subcellularLocation>
        <location evidence="1">Membrane</location>
        <topology evidence="1">Multi-pass membrane protein</topology>
    </subcellularLocation>
</comment>
<feature type="transmembrane region" description="Helical" evidence="7">
    <location>
        <begin position="129"/>
        <end position="150"/>
    </location>
</feature>
<evidence type="ECO:0000313" key="11">
    <source>
        <dbReference type="Proteomes" id="UP000267096"/>
    </source>
</evidence>
<dbReference type="CDD" id="cd06257">
    <property type="entry name" value="DnaJ"/>
    <property type="match status" value="1"/>
</dbReference>
<dbReference type="PROSITE" id="PS00636">
    <property type="entry name" value="DNAJ_1"/>
    <property type="match status" value="1"/>
</dbReference>
<evidence type="ECO:0000256" key="4">
    <source>
        <dbReference type="ARBA" id="ARBA00023136"/>
    </source>
</evidence>
<dbReference type="InterPro" id="IPR001623">
    <property type="entry name" value="DnaJ_domain"/>
</dbReference>
<dbReference type="GO" id="GO:0005789">
    <property type="term" value="C:endoplasmic reticulum membrane"/>
    <property type="evidence" value="ECO:0007669"/>
    <property type="project" value="TreeGrafter"/>
</dbReference>
<keyword evidence="11" id="KW-1185">Reference proteome</keyword>
<comment type="similarity">
    <text evidence="6">Belongs to the DNAJC25 family.</text>
</comment>
<evidence type="ECO:0000256" key="3">
    <source>
        <dbReference type="ARBA" id="ARBA00022989"/>
    </source>
</evidence>
<keyword evidence="2 7" id="KW-0812">Transmembrane</keyword>
<dbReference type="WBParaSite" id="ASIM_0001439801-mRNA-1">
    <property type="protein sequence ID" value="ASIM_0001439801-mRNA-1"/>
    <property type="gene ID" value="ASIM_0001439801"/>
</dbReference>
<evidence type="ECO:0000313" key="12">
    <source>
        <dbReference type="WBParaSite" id="ASIM_0001439801-mRNA-1"/>
    </source>
</evidence>
<dbReference type="OrthoDB" id="270167at2759"/>
<accession>A0A158PPF0</accession>
<feature type="transmembrane region" description="Helical" evidence="7">
    <location>
        <begin position="233"/>
        <end position="256"/>
    </location>
</feature>
<keyword evidence="8" id="KW-0732">Signal</keyword>
<dbReference type="EMBL" id="UYRR01031513">
    <property type="protein sequence ID" value="VDK50678.1"/>
    <property type="molecule type" value="Genomic_DNA"/>
</dbReference>
<organism evidence="12">
    <name type="scientific">Anisakis simplex</name>
    <name type="common">Herring worm</name>
    <dbReference type="NCBI Taxonomy" id="6269"/>
    <lineage>
        <taxon>Eukaryota</taxon>
        <taxon>Metazoa</taxon>
        <taxon>Ecdysozoa</taxon>
        <taxon>Nematoda</taxon>
        <taxon>Chromadorea</taxon>
        <taxon>Rhabditida</taxon>
        <taxon>Spirurina</taxon>
        <taxon>Ascaridomorpha</taxon>
        <taxon>Ascaridoidea</taxon>
        <taxon>Anisakidae</taxon>
        <taxon>Anisakis</taxon>
        <taxon>Anisakis simplex complex</taxon>
    </lineage>
</organism>
<dbReference type="PRINTS" id="PR00625">
    <property type="entry name" value="JDOMAIN"/>
</dbReference>
<proteinExistence type="inferred from homology"/>
<evidence type="ECO:0000256" key="1">
    <source>
        <dbReference type="ARBA" id="ARBA00004141"/>
    </source>
</evidence>
<dbReference type="GO" id="GO:0006457">
    <property type="term" value="P:protein folding"/>
    <property type="evidence" value="ECO:0007669"/>
    <property type="project" value="InterPro"/>
</dbReference>
<evidence type="ECO:0000313" key="10">
    <source>
        <dbReference type="EMBL" id="VDK50678.1"/>
    </source>
</evidence>
<reference evidence="12" key="1">
    <citation type="submission" date="2016-04" db="UniProtKB">
        <authorList>
            <consortium name="WormBaseParasite"/>
        </authorList>
    </citation>
    <scope>IDENTIFICATION</scope>
</reference>
<name>A0A158PPF0_ANISI</name>
<dbReference type="Gene3D" id="1.10.287.110">
    <property type="entry name" value="DnaJ domain"/>
    <property type="match status" value="1"/>
</dbReference>
<feature type="domain" description="J" evidence="9">
    <location>
        <begin position="34"/>
        <end position="103"/>
    </location>
</feature>
<gene>
    <name evidence="10" type="ORF">ASIM_LOCUS13825</name>
</gene>
<evidence type="ECO:0000256" key="8">
    <source>
        <dbReference type="SAM" id="SignalP"/>
    </source>
</evidence>
<dbReference type="InterPro" id="IPR018253">
    <property type="entry name" value="DnaJ_domain_CS"/>
</dbReference>
<dbReference type="PROSITE" id="PS50076">
    <property type="entry name" value="DNAJ_2"/>
    <property type="match status" value="1"/>
</dbReference>
<dbReference type="Pfam" id="PF00226">
    <property type="entry name" value="DnaJ"/>
    <property type="match status" value="1"/>
</dbReference>
<feature type="signal peptide" evidence="8">
    <location>
        <begin position="1"/>
        <end position="21"/>
    </location>
</feature>
<dbReference type="FunFam" id="1.10.287.110:FF:000036">
    <property type="entry name" value="dnaJ homolog subfamily C member 25"/>
    <property type="match status" value="1"/>
</dbReference>
<dbReference type="InterPro" id="IPR044632">
    <property type="entry name" value="DNAJC25-like"/>
</dbReference>
<dbReference type="SMART" id="SM00271">
    <property type="entry name" value="DnaJ"/>
    <property type="match status" value="1"/>
</dbReference>
<dbReference type="Proteomes" id="UP000267096">
    <property type="component" value="Unassembled WGS sequence"/>
</dbReference>
<evidence type="ECO:0000256" key="2">
    <source>
        <dbReference type="ARBA" id="ARBA00022692"/>
    </source>
</evidence>
<dbReference type="InterPro" id="IPR036869">
    <property type="entry name" value="J_dom_sf"/>
</dbReference>
<dbReference type="AlphaFoldDB" id="A0A158PPF0"/>